<evidence type="ECO:0000313" key="5">
    <source>
        <dbReference type="Proteomes" id="UP000464620"/>
    </source>
</evidence>
<gene>
    <name evidence="3" type="ORF">Ahy_B09g095502</name>
    <name evidence="2" type="ORF">DS421_19g644370</name>
</gene>
<protein>
    <submittedName>
        <fullName evidence="2">F-box protein</fullName>
    </submittedName>
</protein>
<dbReference type="Proteomes" id="UP000464620">
    <property type="component" value="Chromosome B09"/>
</dbReference>
<dbReference type="EMBL" id="SDMP01000019">
    <property type="protein sequence ID" value="RYQ88095.1"/>
    <property type="molecule type" value="Genomic_DNA"/>
</dbReference>
<accession>A0A444XEF8</accession>
<dbReference type="Gene3D" id="1.20.1280.50">
    <property type="match status" value="1"/>
</dbReference>
<keyword evidence="4" id="KW-1185">Reference proteome</keyword>
<dbReference type="PANTHER" id="PTHR31672:SF13">
    <property type="entry name" value="F-BOX PROTEIN CPR30-LIKE"/>
    <property type="match status" value="1"/>
</dbReference>
<dbReference type="InterPro" id="IPR001810">
    <property type="entry name" value="F-box_dom"/>
</dbReference>
<reference evidence="3 4" key="1">
    <citation type="submission" date="2019-01" db="EMBL/GenBank/DDBJ databases">
        <title>Sequencing of cultivated peanut Arachis hypogaea provides insights into genome evolution and oil improvement.</title>
        <authorList>
            <person name="Chen X."/>
        </authorList>
    </citation>
    <scope>NUCLEOTIDE SEQUENCE [LARGE SCALE GENOMIC DNA]</scope>
    <source>
        <strain evidence="4">cv. Fuhuasheng</strain>
        <strain evidence="3">GDAAS-fuhuasheng2018</strain>
        <tissue evidence="3">Leaves</tissue>
    </source>
</reference>
<sequence length="360" mass="41567">MEIENKKRKTRNHEVVALPQELIEKILLLLPLKSLVRFRCVSKQWFSMISDSHFTKSHFDLAPTTTNDMLIYFSPVNSVARCVDVEESIHRDYAVRIPVTYEHYALRVRGSCRGFILLLNCVNGTHFVMWNPTTGFHTRVSYPSGLFFLLWAGIGYDKSSDDYLVVAGWRDRFEETSNLRHRWEFFSVRNHSWKEIETGDFHSNHLITCNSGVFCNGAIHWFAVRTVGDSARVIVAFGLEEKNLSIISMPDLQGGGTPTLKLLGGYLGICYTEWQPWRNELWVMKEYKVESSWTKLNIDFPDGFIPMCLTRGSECVGWKNIKELMKFSDKGMLLESRRTSCDIHTIKLMFARTLLTLPGQ</sequence>
<dbReference type="InterPro" id="IPR006527">
    <property type="entry name" value="F-box-assoc_dom_typ1"/>
</dbReference>
<organism evidence="3 4">
    <name type="scientific">Arachis hypogaea</name>
    <name type="common">Peanut</name>
    <dbReference type="NCBI Taxonomy" id="3818"/>
    <lineage>
        <taxon>Eukaryota</taxon>
        <taxon>Viridiplantae</taxon>
        <taxon>Streptophyta</taxon>
        <taxon>Embryophyta</taxon>
        <taxon>Tracheophyta</taxon>
        <taxon>Spermatophyta</taxon>
        <taxon>Magnoliopsida</taxon>
        <taxon>eudicotyledons</taxon>
        <taxon>Gunneridae</taxon>
        <taxon>Pentapetalae</taxon>
        <taxon>rosids</taxon>
        <taxon>fabids</taxon>
        <taxon>Fabales</taxon>
        <taxon>Fabaceae</taxon>
        <taxon>Papilionoideae</taxon>
        <taxon>50 kb inversion clade</taxon>
        <taxon>dalbergioids sensu lato</taxon>
        <taxon>Dalbergieae</taxon>
        <taxon>Pterocarpus clade</taxon>
        <taxon>Arachis</taxon>
    </lineage>
</organism>
<dbReference type="Gramene" id="arahy.Tifrunner.gnm2.ann2.Ah19g112500.1">
    <property type="protein sequence ID" value="arahy.Tifrunner.gnm2.ann2.Ah19g112500.1-CDS-1"/>
    <property type="gene ID" value="arahy.Tifrunner.gnm2.ann2.Ah19g112500"/>
</dbReference>
<dbReference type="Proteomes" id="UP000289738">
    <property type="component" value="Chromosome B09"/>
</dbReference>
<dbReference type="InterPro" id="IPR050796">
    <property type="entry name" value="SCF_F-box_component"/>
</dbReference>
<dbReference type="SMART" id="SM00256">
    <property type="entry name" value="FBOX"/>
    <property type="match status" value="1"/>
</dbReference>
<evidence type="ECO:0000259" key="1">
    <source>
        <dbReference type="PROSITE" id="PS50181"/>
    </source>
</evidence>
<feature type="domain" description="F-box" evidence="1">
    <location>
        <begin position="12"/>
        <end position="58"/>
    </location>
</feature>
<dbReference type="PROSITE" id="PS50181">
    <property type="entry name" value="FBOX"/>
    <property type="match status" value="1"/>
</dbReference>
<evidence type="ECO:0000313" key="2">
    <source>
        <dbReference type="EMBL" id="QHN76496.1"/>
    </source>
</evidence>
<proteinExistence type="predicted"/>
<evidence type="ECO:0000313" key="4">
    <source>
        <dbReference type="Proteomes" id="UP000289738"/>
    </source>
</evidence>
<dbReference type="EMBL" id="CP031001">
    <property type="protein sequence ID" value="QHN76496.1"/>
    <property type="molecule type" value="Genomic_DNA"/>
</dbReference>
<evidence type="ECO:0000313" key="3">
    <source>
        <dbReference type="EMBL" id="RYQ88095.1"/>
    </source>
</evidence>
<dbReference type="Pfam" id="PF00646">
    <property type="entry name" value="F-box"/>
    <property type="match status" value="1"/>
</dbReference>
<reference evidence="2 5" key="2">
    <citation type="submission" date="2020-01" db="EMBL/GenBank/DDBJ databases">
        <title>Genome sequence of Arachis hypogaea, cultivar Shitouqi.</title>
        <authorList>
            <person name="Zhuang W."/>
            <person name="Chen H."/>
            <person name="Varshney R."/>
            <person name="Wang D."/>
            <person name="Ming R."/>
        </authorList>
    </citation>
    <scope>NUCLEOTIDE SEQUENCE [LARGE SCALE GENOMIC DNA]</scope>
    <source>
        <tissue evidence="2">Young leaf</tissue>
    </source>
</reference>
<dbReference type="InterPro" id="IPR017451">
    <property type="entry name" value="F-box-assoc_interact_dom"/>
</dbReference>
<dbReference type="STRING" id="3818.A0A444XEF8"/>
<name>A0A444XEF8_ARAHY</name>
<dbReference type="PANTHER" id="PTHR31672">
    <property type="entry name" value="BNACNNG10540D PROTEIN"/>
    <property type="match status" value="1"/>
</dbReference>
<dbReference type="Pfam" id="PF07734">
    <property type="entry name" value="FBA_1"/>
    <property type="match status" value="1"/>
</dbReference>
<dbReference type="OrthoDB" id="591557at2759"/>
<dbReference type="InterPro" id="IPR036047">
    <property type="entry name" value="F-box-like_dom_sf"/>
</dbReference>
<dbReference type="SUPFAM" id="SSF81383">
    <property type="entry name" value="F-box domain"/>
    <property type="match status" value="1"/>
</dbReference>
<dbReference type="AlphaFoldDB" id="A0A444XEF8"/>
<dbReference type="SMR" id="A0A444XEF8"/>
<dbReference type="NCBIfam" id="TIGR01640">
    <property type="entry name" value="F_box_assoc_1"/>
    <property type="match status" value="1"/>
</dbReference>